<comment type="subcellular location">
    <subcellularLocation>
        <location evidence="1">Nucleus</location>
    </subcellularLocation>
</comment>
<dbReference type="PANTHER" id="PTHR17204">
    <property type="entry name" value="PRE-MRNA PROCESSING PROTEIN PRP39-RELATED"/>
    <property type="match status" value="1"/>
</dbReference>
<evidence type="ECO:0008006" key="9">
    <source>
        <dbReference type="Google" id="ProtNLM"/>
    </source>
</evidence>
<dbReference type="Proteomes" id="UP001285441">
    <property type="component" value="Unassembled WGS sequence"/>
</dbReference>
<organism evidence="7 8">
    <name type="scientific">Podospora didyma</name>
    <dbReference type="NCBI Taxonomy" id="330526"/>
    <lineage>
        <taxon>Eukaryota</taxon>
        <taxon>Fungi</taxon>
        <taxon>Dikarya</taxon>
        <taxon>Ascomycota</taxon>
        <taxon>Pezizomycotina</taxon>
        <taxon>Sordariomycetes</taxon>
        <taxon>Sordariomycetidae</taxon>
        <taxon>Sordariales</taxon>
        <taxon>Podosporaceae</taxon>
        <taxon>Podospora</taxon>
    </lineage>
</organism>
<gene>
    <name evidence="7" type="ORF">B0H63DRAFT_460151</name>
</gene>
<dbReference type="Pfam" id="PF23240">
    <property type="entry name" value="HAT_PRP39_N"/>
    <property type="match status" value="1"/>
</dbReference>
<keyword evidence="4" id="KW-0508">mRNA splicing</keyword>
<dbReference type="GO" id="GO:0005685">
    <property type="term" value="C:U1 snRNP"/>
    <property type="evidence" value="ECO:0007669"/>
    <property type="project" value="TreeGrafter"/>
</dbReference>
<dbReference type="Gene3D" id="1.25.40.10">
    <property type="entry name" value="Tetratricopeptide repeat domain"/>
    <property type="match status" value="2"/>
</dbReference>
<keyword evidence="2" id="KW-0507">mRNA processing</keyword>
<reference evidence="7" key="1">
    <citation type="journal article" date="2023" name="Mol. Phylogenet. Evol.">
        <title>Genome-scale phylogeny and comparative genomics of the fungal order Sordariales.</title>
        <authorList>
            <person name="Hensen N."/>
            <person name="Bonometti L."/>
            <person name="Westerberg I."/>
            <person name="Brannstrom I.O."/>
            <person name="Guillou S."/>
            <person name="Cros-Aarteil S."/>
            <person name="Calhoun S."/>
            <person name="Haridas S."/>
            <person name="Kuo A."/>
            <person name="Mondo S."/>
            <person name="Pangilinan J."/>
            <person name="Riley R."/>
            <person name="LaButti K."/>
            <person name="Andreopoulos B."/>
            <person name="Lipzen A."/>
            <person name="Chen C."/>
            <person name="Yan M."/>
            <person name="Daum C."/>
            <person name="Ng V."/>
            <person name="Clum A."/>
            <person name="Steindorff A."/>
            <person name="Ohm R.A."/>
            <person name="Martin F."/>
            <person name="Silar P."/>
            <person name="Natvig D.O."/>
            <person name="Lalanne C."/>
            <person name="Gautier V."/>
            <person name="Ament-Velasquez S.L."/>
            <person name="Kruys A."/>
            <person name="Hutchinson M.I."/>
            <person name="Powell A.J."/>
            <person name="Barry K."/>
            <person name="Miller A.N."/>
            <person name="Grigoriev I.V."/>
            <person name="Debuchy R."/>
            <person name="Gladieux P."/>
            <person name="Hiltunen Thoren M."/>
            <person name="Johannesson H."/>
        </authorList>
    </citation>
    <scope>NUCLEOTIDE SEQUENCE</scope>
    <source>
        <strain evidence="7">CBS 232.78</strain>
    </source>
</reference>
<evidence type="ECO:0000313" key="8">
    <source>
        <dbReference type="Proteomes" id="UP001285441"/>
    </source>
</evidence>
<dbReference type="EMBL" id="JAULSW010000001">
    <property type="protein sequence ID" value="KAK3394138.1"/>
    <property type="molecule type" value="Genomic_DNA"/>
</dbReference>
<comment type="similarity">
    <text evidence="6">Belongs to the PRP39 family.</text>
</comment>
<comment type="caution">
    <text evidence="7">The sequence shown here is derived from an EMBL/GenBank/DDBJ whole genome shotgun (WGS) entry which is preliminary data.</text>
</comment>
<accession>A0AAE0P667</accession>
<evidence type="ECO:0000256" key="3">
    <source>
        <dbReference type="ARBA" id="ARBA00022737"/>
    </source>
</evidence>
<keyword evidence="5" id="KW-0539">Nucleus</keyword>
<evidence type="ECO:0000256" key="1">
    <source>
        <dbReference type="ARBA" id="ARBA00004123"/>
    </source>
</evidence>
<dbReference type="GO" id="GO:0030627">
    <property type="term" value="F:pre-mRNA 5'-splice site binding"/>
    <property type="evidence" value="ECO:0007669"/>
    <property type="project" value="TreeGrafter"/>
</dbReference>
<sequence>MGDFNNFGGSDEENAEIKRLTAEVDADTDSFDNWEKLVRACEGLDGGLNRNSSPQALATLRNTYDRFLLKFPLLFGYWKKYADLEFNISGPESAEMVYERGCASITNSVDLWTEYCSFKMETTHTPHLVRELFERAAEHVGLDFLAHPFWDKYLEYEERQEAQDKIFAILKRVIHIPMHQYARYFERFQAMARTRPLSELVPDSTLAQCRQEIETEALQFGPPPTEVELEAAIRARIDAQFYLVFQQTQTETTKRWTYESEIKRPYFHVTELEHKELANWRKYLDFEEAEGDYGRILFLYERCLVTCAFYEEFWFRYARWMSAQEGKEEEVRIIYLRASCLFVPISRPGIRLQFAYFEEMCGRVDIARALHEAVLMKLPDCVEAIVSWGNLQRRQGGLDAAIEIYKTQIDSPAVDIYTKAVLVTEWAFLLWKVKASVDEARAVFIKSVQWYADSRHFWQRWMDFELEQPTSNELEAKHGKRIKTVLSEMRDKSRLSPNIKQELGQVYLNYLQQRGGKSAMKEFLAMDRELFGPQSVSDITKAKLGGENGFAIGELDEASRIKAESRFYNYYELFIDPDPNAQGPANFN</sequence>
<dbReference type="FunFam" id="1.25.40.10:FF:000064">
    <property type="entry name" value="Putative pre-mrna-processing factor 39"/>
    <property type="match status" value="1"/>
</dbReference>
<evidence type="ECO:0000256" key="5">
    <source>
        <dbReference type="ARBA" id="ARBA00023242"/>
    </source>
</evidence>
<dbReference type="SUPFAM" id="SSF48452">
    <property type="entry name" value="TPR-like"/>
    <property type="match status" value="1"/>
</dbReference>
<dbReference type="InterPro" id="IPR003107">
    <property type="entry name" value="HAT"/>
</dbReference>
<dbReference type="FunFam" id="1.25.40.10:FF:000451">
    <property type="entry name" value="mRNA splicing protein (Prp39), putative"/>
    <property type="match status" value="1"/>
</dbReference>
<reference evidence="7" key="2">
    <citation type="submission" date="2023-06" db="EMBL/GenBank/DDBJ databases">
        <authorList>
            <consortium name="Lawrence Berkeley National Laboratory"/>
            <person name="Haridas S."/>
            <person name="Hensen N."/>
            <person name="Bonometti L."/>
            <person name="Westerberg I."/>
            <person name="Brannstrom I.O."/>
            <person name="Guillou S."/>
            <person name="Cros-Aarteil S."/>
            <person name="Calhoun S."/>
            <person name="Kuo A."/>
            <person name="Mondo S."/>
            <person name="Pangilinan J."/>
            <person name="Riley R."/>
            <person name="LaButti K."/>
            <person name="Andreopoulos B."/>
            <person name="Lipzen A."/>
            <person name="Chen C."/>
            <person name="Yanf M."/>
            <person name="Daum C."/>
            <person name="Ng V."/>
            <person name="Clum A."/>
            <person name="Steindorff A."/>
            <person name="Ohm R."/>
            <person name="Martin F."/>
            <person name="Silar P."/>
            <person name="Natvig D."/>
            <person name="Lalanne C."/>
            <person name="Gautier V."/>
            <person name="Ament-velasquez S.L."/>
            <person name="Kruys A."/>
            <person name="Hutchinson M.I."/>
            <person name="Powell A.J."/>
            <person name="Barry K."/>
            <person name="Miller A.N."/>
            <person name="Grigoriev I.V."/>
            <person name="Debuchy R."/>
            <person name="Gladieux P."/>
            <person name="Thoren M.H."/>
            <person name="Johannesson H."/>
        </authorList>
    </citation>
    <scope>NUCLEOTIDE SEQUENCE</scope>
    <source>
        <strain evidence="7">CBS 232.78</strain>
    </source>
</reference>
<evidence type="ECO:0000256" key="4">
    <source>
        <dbReference type="ARBA" id="ARBA00023187"/>
    </source>
</evidence>
<evidence type="ECO:0000256" key="2">
    <source>
        <dbReference type="ARBA" id="ARBA00022664"/>
    </source>
</evidence>
<protein>
    <recommendedName>
        <fullName evidence="9">Pre-mRNA-processing factor 39</fullName>
    </recommendedName>
</protein>
<dbReference type="PANTHER" id="PTHR17204:SF5">
    <property type="entry name" value="PRE-MRNA-PROCESSING FACTOR 39"/>
    <property type="match status" value="1"/>
</dbReference>
<name>A0AAE0P667_9PEZI</name>
<dbReference type="GO" id="GO:0071004">
    <property type="term" value="C:U2-type prespliceosome"/>
    <property type="evidence" value="ECO:0007669"/>
    <property type="project" value="TreeGrafter"/>
</dbReference>
<evidence type="ECO:0000256" key="6">
    <source>
        <dbReference type="ARBA" id="ARBA00038019"/>
    </source>
</evidence>
<dbReference type="Pfam" id="PF23241">
    <property type="entry name" value="HAT_PRP39_C"/>
    <property type="match status" value="1"/>
</dbReference>
<dbReference type="InterPro" id="IPR059164">
    <property type="entry name" value="HAT_PRP39_C"/>
</dbReference>
<dbReference type="SMART" id="SM00386">
    <property type="entry name" value="HAT"/>
    <property type="match status" value="8"/>
</dbReference>
<dbReference type="GO" id="GO:0000395">
    <property type="term" value="P:mRNA 5'-splice site recognition"/>
    <property type="evidence" value="ECO:0007669"/>
    <property type="project" value="TreeGrafter"/>
</dbReference>
<evidence type="ECO:0000313" key="7">
    <source>
        <dbReference type="EMBL" id="KAK3394138.1"/>
    </source>
</evidence>
<dbReference type="InterPro" id="IPR011990">
    <property type="entry name" value="TPR-like_helical_dom_sf"/>
</dbReference>
<keyword evidence="3" id="KW-0677">Repeat</keyword>
<proteinExistence type="inferred from homology"/>
<keyword evidence="8" id="KW-1185">Reference proteome</keyword>
<dbReference type="AlphaFoldDB" id="A0AAE0P667"/>
<dbReference type="GO" id="GO:0000243">
    <property type="term" value="C:commitment complex"/>
    <property type="evidence" value="ECO:0007669"/>
    <property type="project" value="TreeGrafter"/>
</dbReference>